<dbReference type="EMBL" id="BMPI01000026">
    <property type="protein sequence ID" value="GGM44059.1"/>
    <property type="molecule type" value="Genomic_DNA"/>
</dbReference>
<evidence type="ECO:0000313" key="2">
    <source>
        <dbReference type="Proteomes" id="UP000642070"/>
    </source>
</evidence>
<dbReference type="Proteomes" id="UP000642070">
    <property type="component" value="Unassembled WGS sequence"/>
</dbReference>
<proteinExistence type="predicted"/>
<reference evidence="1" key="1">
    <citation type="journal article" date="2014" name="Int. J. Syst. Evol. Microbiol.">
        <title>Complete genome sequence of Corynebacterium casei LMG S-19264T (=DSM 44701T), isolated from a smear-ripened cheese.</title>
        <authorList>
            <consortium name="US DOE Joint Genome Institute (JGI-PGF)"/>
            <person name="Walter F."/>
            <person name="Albersmeier A."/>
            <person name="Kalinowski J."/>
            <person name="Ruckert C."/>
        </authorList>
    </citation>
    <scope>NUCLEOTIDE SEQUENCE</scope>
    <source>
        <strain evidence="1">JCM 19831</strain>
    </source>
</reference>
<dbReference type="AlphaFoldDB" id="A0A917TZN4"/>
<accession>A0A917TZN4</accession>
<name>A0A917TZN4_9ACTN</name>
<keyword evidence="2" id="KW-1185">Reference proteome</keyword>
<comment type="caution">
    <text evidence="1">The sequence shown here is derived from an EMBL/GenBank/DDBJ whole genome shotgun (WGS) entry which is preliminary data.</text>
</comment>
<reference evidence="1" key="2">
    <citation type="submission" date="2020-09" db="EMBL/GenBank/DDBJ databases">
        <authorList>
            <person name="Sun Q."/>
            <person name="Ohkuma M."/>
        </authorList>
    </citation>
    <scope>NUCLEOTIDE SEQUENCE</scope>
    <source>
        <strain evidence="1">JCM 19831</strain>
    </source>
</reference>
<evidence type="ECO:0000313" key="1">
    <source>
        <dbReference type="EMBL" id="GGM44059.1"/>
    </source>
</evidence>
<organism evidence="1 2">
    <name type="scientific">Dactylosporangium sucinum</name>
    <dbReference type="NCBI Taxonomy" id="1424081"/>
    <lineage>
        <taxon>Bacteria</taxon>
        <taxon>Bacillati</taxon>
        <taxon>Actinomycetota</taxon>
        <taxon>Actinomycetes</taxon>
        <taxon>Micromonosporales</taxon>
        <taxon>Micromonosporaceae</taxon>
        <taxon>Dactylosporangium</taxon>
    </lineage>
</organism>
<protein>
    <submittedName>
        <fullName evidence="1">Uncharacterized protein</fullName>
    </submittedName>
</protein>
<sequence>MAHSRMQKEPPDMSVKAIPEGCTTVTPWIISRETAAVIDYIEGRSAPRNWAG</sequence>
<gene>
    <name evidence="1" type="ORF">GCM10007977_052080</name>
</gene>